<organism evidence="1">
    <name type="scientific">marine metagenome</name>
    <dbReference type="NCBI Taxonomy" id="408172"/>
    <lineage>
        <taxon>unclassified sequences</taxon>
        <taxon>metagenomes</taxon>
        <taxon>ecological metagenomes</taxon>
    </lineage>
</organism>
<protein>
    <recommendedName>
        <fullName evidence="2">ABM domain-containing protein</fullName>
    </recommendedName>
</protein>
<gene>
    <name evidence="1" type="ORF">METZ01_LOCUS281883</name>
</gene>
<evidence type="ECO:0008006" key="2">
    <source>
        <dbReference type="Google" id="ProtNLM"/>
    </source>
</evidence>
<evidence type="ECO:0000313" key="1">
    <source>
        <dbReference type="EMBL" id="SVC29029.1"/>
    </source>
</evidence>
<accession>A0A382KXG4</accession>
<proteinExistence type="predicted"/>
<name>A0A382KXG4_9ZZZZ</name>
<sequence>MHYRMTTFSYDPAREGEIIALADSISDEMRAIDGLQSACSVRIAEGKSVTIGVYDTAESAAAAQPKVGELLGRLADVVNAPPEVQEGPVFWEL</sequence>
<dbReference type="AlphaFoldDB" id="A0A382KXG4"/>
<dbReference type="EMBL" id="UINC01083377">
    <property type="protein sequence ID" value="SVC29029.1"/>
    <property type="molecule type" value="Genomic_DNA"/>
</dbReference>
<reference evidence="1" key="1">
    <citation type="submission" date="2018-05" db="EMBL/GenBank/DDBJ databases">
        <authorList>
            <person name="Lanie J.A."/>
            <person name="Ng W.-L."/>
            <person name="Kazmierczak K.M."/>
            <person name="Andrzejewski T.M."/>
            <person name="Davidsen T.M."/>
            <person name="Wayne K.J."/>
            <person name="Tettelin H."/>
            <person name="Glass J.I."/>
            <person name="Rusch D."/>
            <person name="Podicherti R."/>
            <person name="Tsui H.-C.T."/>
            <person name="Winkler M.E."/>
        </authorList>
    </citation>
    <scope>NUCLEOTIDE SEQUENCE</scope>
</reference>